<dbReference type="Proteomes" id="UP000660554">
    <property type="component" value="Unassembled WGS sequence"/>
</dbReference>
<dbReference type="Gene3D" id="3.40.50.1820">
    <property type="entry name" value="alpha/beta hydrolase"/>
    <property type="match status" value="1"/>
</dbReference>
<name>A0ABQ3NRE1_STRVG</name>
<proteinExistence type="predicted"/>
<organism evidence="1 2">
    <name type="scientific">Streptomyces virginiae</name>
    <name type="common">Streptomyces cinnamonensis</name>
    <dbReference type="NCBI Taxonomy" id="1961"/>
    <lineage>
        <taxon>Bacteria</taxon>
        <taxon>Bacillati</taxon>
        <taxon>Actinomycetota</taxon>
        <taxon>Actinomycetes</taxon>
        <taxon>Kitasatosporales</taxon>
        <taxon>Streptomycetaceae</taxon>
        <taxon>Streptomyces</taxon>
    </lineage>
</organism>
<dbReference type="RefSeq" id="WP_030659388.1">
    <property type="nucleotide sequence ID" value="NZ_BMRU01000017.1"/>
</dbReference>
<protein>
    <recommendedName>
        <fullName evidence="3">AB hydrolase-1 domain-containing protein</fullName>
    </recommendedName>
</protein>
<evidence type="ECO:0000313" key="2">
    <source>
        <dbReference type="Proteomes" id="UP000660554"/>
    </source>
</evidence>
<accession>A0ABQ3NRE1</accession>
<dbReference type="SUPFAM" id="SSF53474">
    <property type="entry name" value="alpha/beta-Hydrolases"/>
    <property type="match status" value="1"/>
</dbReference>
<reference evidence="2" key="1">
    <citation type="submission" date="2020-09" db="EMBL/GenBank/DDBJ databases">
        <title>Whole genome shotgun sequence of Streptomyces cinnamonensis NBRC 15873.</title>
        <authorList>
            <person name="Komaki H."/>
            <person name="Tamura T."/>
        </authorList>
    </citation>
    <scope>NUCLEOTIDE SEQUENCE [LARGE SCALE GENOMIC DNA]</scope>
    <source>
        <strain evidence="2">NBRC 15873</strain>
    </source>
</reference>
<evidence type="ECO:0000313" key="1">
    <source>
        <dbReference type="EMBL" id="GHI15328.1"/>
    </source>
</evidence>
<evidence type="ECO:0008006" key="3">
    <source>
        <dbReference type="Google" id="ProtNLM"/>
    </source>
</evidence>
<dbReference type="GeneID" id="86958492"/>
<gene>
    <name evidence="1" type="ORF">Scinn_47910</name>
</gene>
<dbReference type="InterPro" id="IPR029058">
    <property type="entry name" value="AB_hydrolase_fold"/>
</dbReference>
<comment type="caution">
    <text evidence="1">The sequence shown here is derived from an EMBL/GenBank/DDBJ whole genome shotgun (WGS) entry which is preliminary data.</text>
</comment>
<keyword evidence="2" id="KW-1185">Reference proteome</keyword>
<dbReference type="EMBL" id="BNDV01000010">
    <property type="protein sequence ID" value="GHI15328.1"/>
    <property type="molecule type" value="Genomic_DNA"/>
</dbReference>
<sequence length="336" mass="36120">MQTGIKPQVVLVHGIGGPRDVEAERRDWKIALAEGARAAGHADAISGLTMDWTADTVFAHYADLFAREGAQGAAVAGLDDEEAAELTLAVAAEVIEALLASPEYAGDEQLGRLLVQAQPTPVNAEGRPRQDQGVGASARRASAVCTKLARVPGVQKGLRRVSAAQWLGILSQPGRYLRRKDFATLPDGRSAALDERIRARVLQHLDPGRPAIVIAHSLGSVVALEALAGYEGQVALFLTVGSPIAMNALVWQRLRPSPPAVPRTVERWVDFWDGDDPVVPLRRLTELMAPNAAGVRPEPVPLDSRRLWTHPATDYLRRREVAAPVMETLARLSAAS</sequence>